<name>A0AAV5VAV3_9BILA</name>
<proteinExistence type="predicted"/>
<feature type="compositionally biased region" description="Basic and acidic residues" evidence="2">
    <location>
        <begin position="206"/>
        <end position="220"/>
    </location>
</feature>
<gene>
    <name evidence="3" type="ORF">PFISCL1PPCAC_6665</name>
</gene>
<evidence type="ECO:0000313" key="4">
    <source>
        <dbReference type="Proteomes" id="UP001432322"/>
    </source>
</evidence>
<dbReference type="EMBL" id="BTSY01000002">
    <property type="protein sequence ID" value="GMT15368.1"/>
    <property type="molecule type" value="Genomic_DNA"/>
</dbReference>
<feature type="non-terminal residue" evidence="3">
    <location>
        <position position="1"/>
    </location>
</feature>
<organism evidence="3 4">
    <name type="scientific">Pristionchus fissidentatus</name>
    <dbReference type="NCBI Taxonomy" id="1538716"/>
    <lineage>
        <taxon>Eukaryota</taxon>
        <taxon>Metazoa</taxon>
        <taxon>Ecdysozoa</taxon>
        <taxon>Nematoda</taxon>
        <taxon>Chromadorea</taxon>
        <taxon>Rhabditida</taxon>
        <taxon>Rhabditina</taxon>
        <taxon>Diplogasteromorpha</taxon>
        <taxon>Diplogasteroidea</taxon>
        <taxon>Neodiplogasteridae</taxon>
        <taxon>Pristionchus</taxon>
    </lineage>
</organism>
<feature type="coiled-coil region" evidence="1">
    <location>
        <begin position="64"/>
        <end position="171"/>
    </location>
</feature>
<dbReference type="SUPFAM" id="SSF57997">
    <property type="entry name" value="Tropomyosin"/>
    <property type="match status" value="1"/>
</dbReference>
<dbReference type="Proteomes" id="UP001432322">
    <property type="component" value="Unassembled WGS sequence"/>
</dbReference>
<evidence type="ECO:0000256" key="2">
    <source>
        <dbReference type="SAM" id="MobiDB-lite"/>
    </source>
</evidence>
<feature type="region of interest" description="Disordered" evidence="2">
    <location>
        <begin position="328"/>
        <end position="363"/>
    </location>
</feature>
<evidence type="ECO:0000256" key="1">
    <source>
        <dbReference type="SAM" id="Coils"/>
    </source>
</evidence>
<evidence type="ECO:0000313" key="3">
    <source>
        <dbReference type="EMBL" id="GMT15368.1"/>
    </source>
</evidence>
<keyword evidence="1" id="KW-0175">Coiled coil</keyword>
<sequence length="363" mass="41350">LQNSPTKSERVVPKTEKKEQSKRTKKIKEDRTESSLVSSSSEYNRVQELYPSVTYSYRGKSMTVKEYLDKLKDAENGVATLDKARNTALNKVQEWKSKCQEATVRVTSLEEKSETDKGRIEGLEKALEDAQSKLEMEDYQKGVKETLRKKITNLQCQLTGAHGRIEQLEGELQMMMKRTNGFIQPPARFPGAKRVKQNNIDEDDEDKMRDKEKNRVEKDQKLEEECTAAKAEVKQLRSVNFNMTQEMAKMRAGHLEWMKSSGTNANNERIEADRKRRELEDECARLQQLLYLQSHTLVDKMMQNCPDWNESASPYGLLPSSYPTPPFYPPIPFIPPPPPPPPSSTSPIPPPPPSISPSPPPPS</sequence>
<protein>
    <submittedName>
        <fullName evidence="3">Uncharacterized protein</fullName>
    </submittedName>
</protein>
<dbReference type="AlphaFoldDB" id="A0AAV5VAV3"/>
<feature type="region of interest" description="Disordered" evidence="2">
    <location>
        <begin position="183"/>
        <end position="220"/>
    </location>
</feature>
<feature type="region of interest" description="Disordered" evidence="2">
    <location>
        <begin position="1"/>
        <end position="42"/>
    </location>
</feature>
<feature type="compositionally biased region" description="Basic and acidic residues" evidence="2">
    <location>
        <begin position="7"/>
        <end position="33"/>
    </location>
</feature>
<dbReference type="Gene3D" id="1.10.287.1490">
    <property type="match status" value="1"/>
</dbReference>
<feature type="non-terminal residue" evidence="3">
    <location>
        <position position="363"/>
    </location>
</feature>
<keyword evidence="4" id="KW-1185">Reference proteome</keyword>
<reference evidence="3" key="1">
    <citation type="submission" date="2023-10" db="EMBL/GenBank/DDBJ databases">
        <title>Genome assembly of Pristionchus species.</title>
        <authorList>
            <person name="Yoshida K."/>
            <person name="Sommer R.J."/>
        </authorList>
    </citation>
    <scope>NUCLEOTIDE SEQUENCE</scope>
    <source>
        <strain evidence="3">RS5133</strain>
    </source>
</reference>
<comment type="caution">
    <text evidence="3">The sequence shown here is derived from an EMBL/GenBank/DDBJ whole genome shotgun (WGS) entry which is preliminary data.</text>
</comment>
<accession>A0AAV5VAV3</accession>